<protein>
    <submittedName>
        <fullName evidence="1">Uncharacterized protein</fullName>
    </submittedName>
</protein>
<keyword evidence="2" id="KW-1185">Reference proteome</keyword>
<proteinExistence type="predicted"/>
<dbReference type="PANTHER" id="PTHR15615">
    <property type="match status" value="1"/>
</dbReference>
<feature type="non-terminal residue" evidence="1">
    <location>
        <position position="1"/>
    </location>
</feature>
<name>A0ABR2WDY6_9FUNG</name>
<evidence type="ECO:0000313" key="2">
    <source>
        <dbReference type="Proteomes" id="UP001479436"/>
    </source>
</evidence>
<dbReference type="PANTHER" id="PTHR15615:SF27">
    <property type="entry name" value="PHO85 CYCLIN CLG1"/>
    <property type="match status" value="1"/>
</dbReference>
<dbReference type="Gene3D" id="1.10.472.10">
    <property type="entry name" value="Cyclin-like"/>
    <property type="match status" value="1"/>
</dbReference>
<gene>
    <name evidence="1" type="ORF">K7432_017024</name>
</gene>
<evidence type="ECO:0000313" key="1">
    <source>
        <dbReference type="EMBL" id="KAK9759701.1"/>
    </source>
</evidence>
<comment type="caution">
    <text evidence="1">The sequence shown here is derived from an EMBL/GenBank/DDBJ whole genome shotgun (WGS) entry which is preliminary data.</text>
</comment>
<sequence>FFATVALLRPHISFDDTTFTNRSWTEVSGIPLEELNRIEKEFLNGINFKLHVTEKEFLLWLQLLGHYWNREVLSDLTYKSRACTSPEYFISNRSYWKEFLNTSPKLSPCSPFSKTKRTYSKKAKRKLNYTQIGTSNIVDIFSVMSLT</sequence>
<dbReference type="InterPro" id="IPR013922">
    <property type="entry name" value="Cyclin_PHO80-like"/>
</dbReference>
<organism evidence="1 2">
    <name type="scientific">Basidiobolus ranarum</name>
    <dbReference type="NCBI Taxonomy" id="34480"/>
    <lineage>
        <taxon>Eukaryota</taxon>
        <taxon>Fungi</taxon>
        <taxon>Fungi incertae sedis</taxon>
        <taxon>Zoopagomycota</taxon>
        <taxon>Entomophthoromycotina</taxon>
        <taxon>Basidiobolomycetes</taxon>
        <taxon>Basidiobolales</taxon>
        <taxon>Basidiobolaceae</taxon>
        <taxon>Basidiobolus</taxon>
    </lineage>
</organism>
<accession>A0ABR2WDY6</accession>
<dbReference type="EMBL" id="JASJQH010003263">
    <property type="protein sequence ID" value="KAK9759701.1"/>
    <property type="molecule type" value="Genomic_DNA"/>
</dbReference>
<dbReference type="Pfam" id="PF08613">
    <property type="entry name" value="Cyclin"/>
    <property type="match status" value="1"/>
</dbReference>
<dbReference type="Proteomes" id="UP001479436">
    <property type="component" value="Unassembled WGS sequence"/>
</dbReference>
<reference evidence="1 2" key="1">
    <citation type="submission" date="2023-04" db="EMBL/GenBank/DDBJ databases">
        <title>Genome of Basidiobolus ranarum AG-B5.</title>
        <authorList>
            <person name="Stajich J.E."/>
            <person name="Carter-House D."/>
            <person name="Gryganskyi A."/>
        </authorList>
    </citation>
    <scope>NUCLEOTIDE SEQUENCE [LARGE SCALE GENOMIC DNA]</scope>
    <source>
        <strain evidence="1 2">AG-B5</strain>
    </source>
</reference>